<dbReference type="STRING" id="454130.A0A0U5FVJ6"/>
<accession>A0A0U5FVJ6</accession>
<evidence type="ECO:0000256" key="5">
    <source>
        <dbReference type="ARBA" id="ARBA00023136"/>
    </source>
</evidence>
<dbReference type="Proteomes" id="UP000054771">
    <property type="component" value="Unassembled WGS sequence"/>
</dbReference>
<gene>
    <name evidence="8" type="ORF">ASPCAL00711</name>
</gene>
<sequence length="340" mass="36132">MGTNGAALMILLLFMAITSATSAELIAVSSLLTFDVYKQYINPSASSKQLVMQSHYSIVVFSLVLATFCCALSASGINITWIITCVGVIVGGGGIPLAFVVLFPKSVSPPGAIAAPLIAMPLGFVAWFVTTHIRSGVNSVATTGEETNALAGSSTTCGLGTILVLVLSWVFPSRYTSANPAHTVLVEKVSGVETVHAQPPSPQQPNSTAPEPVPPSQDEEKHTSTQQQTPPDPSPSKIETGNEVIDFLLNNHIKPLDAAAYRKALRLAIGVCLLFIVLAMLTFPFAFYGTSFIFTREAFTGWVAVSLLWVFCSAMACVVWPVLESWGELVHVGKTLFGLK</sequence>
<feature type="transmembrane region" description="Helical" evidence="7">
    <location>
        <begin position="149"/>
        <end position="171"/>
    </location>
</feature>
<dbReference type="Gene3D" id="1.20.1730.10">
    <property type="entry name" value="Sodium/glucose cotransporter"/>
    <property type="match status" value="1"/>
</dbReference>
<reference evidence="9" key="1">
    <citation type="journal article" date="2016" name="Genome Announc.">
        <title>Draft genome sequences of fungus Aspergillus calidoustus.</title>
        <authorList>
            <person name="Horn F."/>
            <person name="Linde J."/>
            <person name="Mattern D.J."/>
            <person name="Walther G."/>
            <person name="Guthke R."/>
            <person name="Scherlach K."/>
            <person name="Martin K."/>
            <person name="Brakhage A.A."/>
            <person name="Petzke L."/>
            <person name="Valiante V."/>
        </authorList>
    </citation>
    <scope>NUCLEOTIDE SEQUENCE [LARGE SCALE GENOMIC DNA]</scope>
    <source>
        <strain evidence="9">SF006504</strain>
    </source>
</reference>
<dbReference type="AlphaFoldDB" id="A0A0U5FVJ6"/>
<feature type="transmembrane region" description="Helical" evidence="7">
    <location>
        <begin position="264"/>
        <end position="287"/>
    </location>
</feature>
<feature type="region of interest" description="Disordered" evidence="6">
    <location>
        <begin position="194"/>
        <end position="237"/>
    </location>
</feature>
<proteinExistence type="inferred from homology"/>
<evidence type="ECO:0000256" key="2">
    <source>
        <dbReference type="ARBA" id="ARBA00006434"/>
    </source>
</evidence>
<feature type="transmembrane region" description="Helical" evidence="7">
    <location>
        <begin position="81"/>
        <end position="103"/>
    </location>
</feature>
<dbReference type="InterPro" id="IPR031155">
    <property type="entry name" value="DUR"/>
</dbReference>
<evidence type="ECO:0000256" key="6">
    <source>
        <dbReference type="SAM" id="MobiDB-lite"/>
    </source>
</evidence>
<evidence type="ECO:0008006" key="10">
    <source>
        <dbReference type="Google" id="ProtNLM"/>
    </source>
</evidence>
<dbReference type="PANTHER" id="PTHR46154">
    <property type="match status" value="1"/>
</dbReference>
<keyword evidence="9" id="KW-1185">Reference proteome</keyword>
<keyword evidence="4 7" id="KW-1133">Transmembrane helix</keyword>
<dbReference type="InterPro" id="IPR001734">
    <property type="entry name" value="Na/solute_symporter"/>
</dbReference>
<evidence type="ECO:0000256" key="1">
    <source>
        <dbReference type="ARBA" id="ARBA00004141"/>
    </source>
</evidence>
<dbReference type="InterPro" id="IPR038377">
    <property type="entry name" value="Na/Glc_symporter_sf"/>
</dbReference>
<evidence type="ECO:0000313" key="9">
    <source>
        <dbReference type="Proteomes" id="UP000054771"/>
    </source>
</evidence>
<feature type="transmembrane region" description="Helical" evidence="7">
    <location>
        <begin position="299"/>
        <end position="323"/>
    </location>
</feature>
<feature type="transmembrane region" description="Helical" evidence="7">
    <location>
        <begin position="6"/>
        <end position="34"/>
    </location>
</feature>
<dbReference type="OrthoDB" id="6132759at2759"/>
<dbReference type="GO" id="GO:0015204">
    <property type="term" value="F:urea transmembrane transporter activity"/>
    <property type="evidence" value="ECO:0007669"/>
    <property type="project" value="InterPro"/>
</dbReference>
<evidence type="ECO:0000313" key="8">
    <source>
        <dbReference type="EMBL" id="CEL01119.1"/>
    </source>
</evidence>
<dbReference type="EMBL" id="CDMC01000001">
    <property type="protein sequence ID" value="CEL01119.1"/>
    <property type="molecule type" value="Genomic_DNA"/>
</dbReference>
<keyword evidence="3 7" id="KW-0812">Transmembrane</keyword>
<feature type="transmembrane region" description="Helical" evidence="7">
    <location>
        <begin position="55"/>
        <end position="75"/>
    </location>
</feature>
<evidence type="ECO:0000256" key="7">
    <source>
        <dbReference type="SAM" id="Phobius"/>
    </source>
</evidence>
<dbReference type="PANTHER" id="PTHR46154:SF2">
    <property type="entry name" value="SOLUTE SYMPORTER FAMILY TRANSPORTER (AFU_ORTHOLOGUE AFUA_6G03200)"/>
    <property type="match status" value="1"/>
</dbReference>
<comment type="similarity">
    <text evidence="2">Belongs to the sodium:solute symporter (SSF) (TC 2.A.21) family.</text>
</comment>
<keyword evidence="5 7" id="KW-0472">Membrane</keyword>
<comment type="subcellular location">
    <subcellularLocation>
        <location evidence="1">Membrane</location>
        <topology evidence="1">Multi-pass membrane protein</topology>
    </subcellularLocation>
</comment>
<protein>
    <recommendedName>
        <fullName evidence="10">Urea active transporter</fullName>
    </recommendedName>
</protein>
<feature type="transmembrane region" description="Helical" evidence="7">
    <location>
        <begin position="110"/>
        <end position="129"/>
    </location>
</feature>
<name>A0A0U5FVJ6_ASPCI</name>
<organism evidence="8 9">
    <name type="scientific">Aspergillus calidoustus</name>
    <dbReference type="NCBI Taxonomy" id="454130"/>
    <lineage>
        <taxon>Eukaryota</taxon>
        <taxon>Fungi</taxon>
        <taxon>Dikarya</taxon>
        <taxon>Ascomycota</taxon>
        <taxon>Pezizomycotina</taxon>
        <taxon>Eurotiomycetes</taxon>
        <taxon>Eurotiomycetidae</taxon>
        <taxon>Eurotiales</taxon>
        <taxon>Aspergillaceae</taxon>
        <taxon>Aspergillus</taxon>
        <taxon>Aspergillus subgen. Nidulantes</taxon>
    </lineage>
</organism>
<evidence type="ECO:0000256" key="4">
    <source>
        <dbReference type="ARBA" id="ARBA00022989"/>
    </source>
</evidence>
<dbReference type="GO" id="GO:0005886">
    <property type="term" value="C:plasma membrane"/>
    <property type="evidence" value="ECO:0007669"/>
    <property type="project" value="TreeGrafter"/>
</dbReference>
<dbReference type="PROSITE" id="PS50283">
    <property type="entry name" value="NA_SOLUT_SYMP_3"/>
    <property type="match status" value="1"/>
</dbReference>
<evidence type="ECO:0000256" key="3">
    <source>
        <dbReference type="ARBA" id="ARBA00022692"/>
    </source>
</evidence>